<evidence type="ECO:0000313" key="2">
    <source>
        <dbReference type="Proteomes" id="UP001345219"/>
    </source>
</evidence>
<dbReference type="AlphaFoldDB" id="A0AAN7KPK0"/>
<dbReference type="Proteomes" id="UP001345219">
    <property type="component" value="Chromosome 3"/>
</dbReference>
<sequence>MEDSLLTHTERYAAVSLFALALHRSHIHQFRPSNILGGLEEEPVGEGASIGGEGWVSDRQELWIHDKSGLLWPVLSFLPAKSVAPSARDSSFFSSFYVLLASLSLSALPEPFLTLVSMKELLHSLFPIVPRLARLPQQQFHQPSSTSIVHKLQGSRQPHLHQKLPHFLLAPPLLARHPLQLQHAQDSGPSLLGAASSAASSTPPLFGAISGFLGDYTSTFLLSRLKLELSISATPDHSAISHSFE</sequence>
<protein>
    <submittedName>
        <fullName evidence="1">Uncharacterized protein</fullName>
    </submittedName>
</protein>
<reference evidence="1 2" key="1">
    <citation type="journal article" date="2023" name="Hortic Res">
        <title>Pangenome of water caltrop reveals structural variations and asymmetric subgenome divergence after allopolyploidization.</title>
        <authorList>
            <person name="Zhang X."/>
            <person name="Chen Y."/>
            <person name="Wang L."/>
            <person name="Yuan Y."/>
            <person name="Fang M."/>
            <person name="Shi L."/>
            <person name="Lu R."/>
            <person name="Comes H.P."/>
            <person name="Ma Y."/>
            <person name="Chen Y."/>
            <person name="Huang G."/>
            <person name="Zhou Y."/>
            <person name="Zheng Z."/>
            <person name="Qiu Y."/>
        </authorList>
    </citation>
    <scope>NUCLEOTIDE SEQUENCE [LARGE SCALE GENOMIC DNA]</scope>
    <source>
        <tissue evidence="1">Roots</tissue>
    </source>
</reference>
<accession>A0AAN7KPK0</accession>
<keyword evidence="2" id="KW-1185">Reference proteome</keyword>
<comment type="caution">
    <text evidence="1">The sequence shown here is derived from an EMBL/GenBank/DDBJ whole genome shotgun (WGS) entry which is preliminary data.</text>
</comment>
<organism evidence="1 2">
    <name type="scientific">Trapa incisa</name>
    <dbReference type="NCBI Taxonomy" id="236973"/>
    <lineage>
        <taxon>Eukaryota</taxon>
        <taxon>Viridiplantae</taxon>
        <taxon>Streptophyta</taxon>
        <taxon>Embryophyta</taxon>
        <taxon>Tracheophyta</taxon>
        <taxon>Spermatophyta</taxon>
        <taxon>Magnoliopsida</taxon>
        <taxon>eudicotyledons</taxon>
        <taxon>Gunneridae</taxon>
        <taxon>Pentapetalae</taxon>
        <taxon>rosids</taxon>
        <taxon>malvids</taxon>
        <taxon>Myrtales</taxon>
        <taxon>Lythraceae</taxon>
        <taxon>Trapa</taxon>
    </lineage>
</organism>
<name>A0AAN7KPK0_9MYRT</name>
<dbReference type="EMBL" id="JAXIOK010000006">
    <property type="protein sequence ID" value="KAK4768428.1"/>
    <property type="molecule type" value="Genomic_DNA"/>
</dbReference>
<gene>
    <name evidence="1" type="ORF">SAY87_003569</name>
</gene>
<proteinExistence type="predicted"/>
<evidence type="ECO:0000313" key="1">
    <source>
        <dbReference type="EMBL" id="KAK4768428.1"/>
    </source>
</evidence>